<dbReference type="EMBL" id="JARESE010000098">
    <property type="protein sequence ID" value="MDE8654685.1"/>
    <property type="molecule type" value="Genomic_DNA"/>
</dbReference>
<proteinExistence type="predicted"/>
<dbReference type="RefSeq" id="WP_275230803.1">
    <property type="nucleotide sequence ID" value="NZ_JARESE010000098.1"/>
</dbReference>
<accession>A0ABT5WXQ5</accession>
<protein>
    <submittedName>
        <fullName evidence="1">Uncharacterized protein</fullName>
    </submittedName>
</protein>
<keyword evidence="2" id="KW-1185">Reference proteome</keyword>
<gene>
    <name evidence="1" type="ORF">PYV00_23615</name>
</gene>
<reference evidence="1 2" key="1">
    <citation type="submission" date="2023-03" db="EMBL/GenBank/DDBJ databases">
        <title>NovoSphingobium album sp. nov. isolated from polycyclic aromatic hydrocarbons- and heavy-metal polluted soil.</title>
        <authorList>
            <person name="Liu Z."/>
            <person name="Wang K."/>
        </authorList>
    </citation>
    <scope>NUCLEOTIDE SEQUENCE [LARGE SCALE GENOMIC DNA]</scope>
    <source>
        <strain evidence="1 2">H3SJ31-1</strain>
    </source>
</reference>
<organism evidence="1 2">
    <name type="scientific">Novosphingobium album</name>
    <name type="common">ex Liu et al. 2023</name>
    <dbReference type="NCBI Taxonomy" id="3031130"/>
    <lineage>
        <taxon>Bacteria</taxon>
        <taxon>Pseudomonadati</taxon>
        <taxon>Pseudomonadota</taxon>
        <taxon>Alphaproteobacteria</taxon>
        <taxon>Sphingomonadales</taxon>
        <taxon>Sphingomonadaceae</taxon>
        <taxon>Novosphingobium</taxon>
    </lineage>
</organism>
<evidence type="ECO:0000313" key="2">
    <source>
        <dbReference type="Proteomes" id="UP001216253"/>
    </source>
</evidence>
<sequence length="72" mass="7869">MCQVIVEGRALSDARLRNVAAERRHDHRFARVIGAPGGADPDCVGRIEKILKNAGFEAVNFVTEKPISDPNL</sequence>
<dbReference type="Proteomes" id="UP001216253">
    <property type="component" value="Unassembled WGS sequence"/>
</dbReference>
<name>A0ABT5WXQ5_9SPHN</name>
<comment type="caution">
    <text evidence="1">The sequence shown here is derived from an EMBL/GenBank/DDBJ whole genome shotgun (WGS) entry which is preliminary data.</text>
</comment>
<evidence type="ECO:0000313" key="1">
    <source>
        <dbReference type="EMBL" id="MDE8654685.1"/>
    </source>
</evidence>